<sequence length="428" mass="48214">MPTSRAPPQWRQDSAGRWFYYRPENDTLVYQTGQVLSRPSNVPRSMLLASSQDATGQQTAAQQPHSTTPNQRGREVARVEESDEEENEDDDDDDEDEDEDEDTDPDDGQHSSSYKGKQPVRAAASQADRRGTSSSSGTHDMAEQMQRLQMGSMDSSSNYVLSSQRPTGQVRTALAAAATSSKAAILGDDYTTFVADIAGKSFQGKYDTGADGNFVSMDVIRQLGLHDRLKSIPRTSENTFYGMGEKPIVPKYRIHLTWRDNKGNEYREPCYVVEHSPYDLLIGSELIRSERILVPNERRSALPLKRDPKRVKEDKNLARREQANEARALREVQLAESSRSRAQPQSTAAGGQTLNIEGQMQIIPFEQLRWAQYYGEAWRRYIGTSISPSEAMTRLVDMFMGSNPNWSRDQAYQYLSRMIEIARAAGYI</sequence>
<dbReference type="EMBL" id="JAXOVC010000004">
    <property type="protein sequence ID" value="KAK4502701.1"/>
    <property type="molecule type" value="Genomic_DNA"/>
</dbReference>
<feature type="region of interest" description="Disordered" evidence="1">
    <location>
        <begin position="34"/>
        <end position="139"/>
    </location>
</feature>
<reference evidence="2 3" key="1">
    <citation type="journal article" date="2023" name="G3 (Bethesda)">
        <title>A chromosome-level genome assembly of Zasmidium syzygii isolated from banana leaves.</title>
        <authorList>
            <person name="van Westerhoven A.C."/>
            <person name="Mehrabi R."/>
            <person name="Talebi R."/>
            <person name="Steentjes M.B.F."/>
            <person name="Corcolon B."/>
            <person name="Chong P.A."/>
            <person name="Kema G.H.J."/>
            <person name="Seidl M.F."/>
        </authorList>
    </citation>
    <scope>NUCLEOTIDE SEQUENCE [LARGE SCALE GENOMIC DNA]</scope>
    <source>
        <strain evidence="2 3">P124</strain>
    </source>
</reference>
<organism evidence="2 3">
    <name type="scientific">Zasmidium cellare</name>
    <name type="common">Wine cellar mold</name>
    <name type="synonym">Racodium cellare</name>
    <dbReference type="NCBI Taxonomy" id="395010"/>
    <lineage>
        <taxon>Eukaryota</taxon>
        <taxon>Fungi</taxon>
        <taxon>Dikarya</taxon>
        <taxon>Ascomycota</taxon>
        <taxon>Pezizomycotina</taxon>
        <taxon>Dothideomycetes</taxon>
        <taxon>Dothideomycetidae</taxon>
        <taxon>Mycosphaerellales</taxon>
        <taxon>Mycosphaerellaceae</taxon>
        <taxon>Zasmidium</taxon>
    </lineage>
</organism>
<evidence type="ECO:0000313" key="2">
    <source>
        <dbReference type="EMBL" id="KAK4502701.1"/>
    </source>
</evidence>
<dbReference type="Proteomes" id="UP001305779">
    <property type="component" value="Unassembled WGS sequence"/>
</dbReference>
<dbReference type="InterPro" id="IPR021109">
    <property type="entry name" value="Peptidase_aspartic_dom_sf"/>
</dbReference>
<feature type="compositionally biased region" description="Low complexity" evidence="1">
    <location>
        <begin position="49"/>
        <end position="63"/>
    </location>
</feature>
<feature type="region of interest" description="Disordered" evidence="1">
    <location>
        <begin position="331"/>
        <end position="353"/>
    </location>
</feature>
<comment type="caution">
    <text evidence="2">The sequence shown here is derived from an EMBL/GenBank/DDBJ whole genome shotgun (WGS) entry which is preliminary data.</text>
</comment>
<feature type="compositionally biased region" description="Acidic residues" evidence="1">
    <location>
        <begin position="81"/>
        <end position="106"/>
    </location>
</feature>
<keyword evidence="3" id="KW-1185">Reference proteome</keyword>
<gene>
    <name evidence="2" type="ORF">PRZ48_006127</name>
</gene>
<evidence type="ECO:0008006" key="4">
    <source>
        <dbReference type="Google" id="ProtNLM"/>
    </source>
</evidence>
<feature type="compositionally biased region" description="Polar residues" evidence="1">
    <location>
        <begin position="34"/>
        <end position="43"/>
    </location>
</feature>
<accession>A0ABR0ENH5</accession>
<dbReference type="SUPFAM" id="SSF50630">
    <property type="entry name" value="Acid proteases"/>
    <property type="match status" value="1"/>
</dbReference>
<proteinExistence type="predicted"/>
<evidence type="ECO:0000256" key="1">
    <source>
        <dbReference type="SAM" id="MobiDB-lite"/>
    </source>
</evidence>
<feature type="compositionally biased region" description="Polar residues" evidence="1">
    <location>
        <begin position="335"/>
        <end position="353"/>
    </location>
</feature>
<evidence type="ECO:0000313" key="3">
    <source>
        <dbReference type="Proteomes" id="UP001305779"/>
    </source>
</evidence>
<dbReference type="CDD" id="cd00303">
    <property type="entry name" value="retropepsin_like"/>
    <property type="match status" value="1"/>
</dbReference>
<protein>
    <recommendedName>
        <fullName evidence="4">WW domain-containing protein</fullName>
    </recommendedName>
</protein>
<name>A0ABR0ENH5_ZASCE</name>
<dbReference type="Gene3D" id="2.40.70.10">
    <property type="entry name" value="Acid Proteases"/>
    <property type="match status" value="1"/>
</dbReference>